<reference evidence="2 3" key="2">
    <citation type="journal article" date="2010" name="Stand. Genomic Sci.">
        <title>Complete genome sequence of Gordonia bronchialis type strain (3410).</title>
        <authorList>
            <person name="Ivanova N."/>
            <person name="Sikorski J."/>
            <person name="Jando M."/>
            <person name="Lapidus A."/>
            <person name="Nolan M."/>
            <person name="Lucas S."/>
            <person name="Del Rio T.G."/>
            <person name="Tice H."/>
            <person name="Copeland A."/>
            <person name="Cheng J.F."/>
            <person name="Chen F."/>
            <person name="Bruce D."/>
            <person name="Goodwin L."/>
            <person name="Pitluck S."/>
            <person name="Mavromatis K."/>
            <person name="Ovchinnikova G."/>
            <person name="Pati A."/>
            <person name="Chen A."/>
            <person name="Palaniappan K."/>
            <person name="Land M."/>
            <person name="Hauser L."/>
            <person name="Chang Y.J."/>
            <person name="Jeffries C.D."/>
            <person name="Chain P."/>
            <person name="Saunders E."/>
            <person name="Han C."/>
            <person name="Detter J.C."/>
            <person name="Brettin T."/>
            <person name="Rohde M."/>
            <person name="Goker M."/>
            <person name="Bristow J."/>
            <person name="Eisen J.A."/>
            <person name="Markowitz V."/>
            <person name="Hugenholtz P."/>
            <person name="Klenk H.P."/>
            <person name="Kyrpides N.C."/>
        </authorList>
    </citation>
    <scope>NUCLEOTIDE SEQUENCE [LARGE SCALE GENOMIC DNA]</scope>
    <source>
        <strain evidence="3">ATCC 25592 / DSM 43247 / BCRC 13721 / JCM 3198 / KCTC 3076 / NBRC 16047 / NCTC 10667</strain>
    </source>
</reference>
<sequence length="435" mass="43127">MSHMSVQDMIDATPLGPILDTPVIDILTGLGLPPLPVLPALPPMPGLPPMPPINLEHLIKPITDLLGGFGTGDLSKAGFDPTAIFQSLSKVLETTMTMSKGALDLGDKLWTGQASTSAAAKTVEAGANSGALATQGTGMSFDINTAAAIVGQGLATVQGIIVATVSSIAAVVPIILSPGWAAGITMAIAAANVGLAQATAAVAATRAALLGPTGKMTVNGAKVPVTNAPSAARGATTQSPFAIASSVLSVVSPALSTATELPVSLLKPASKMLDIANRDNTTRTTTADNTRRTHPDPGKRPGGGAKPGGLGGGGVGGLGVMQTLAGARATVPSALSTVENAALNTTTSPARAQLTTQPMPMGGAPLTGAGAGRGAGAAEQHSTPDYLVTEVNGQRVVGDTPEAVPAVLGHDDDPEPEPVPDIELRLGPSTSPTTT</sequence>
<organism evidence="2 3">
    <name type="scientific">Gordonia bronchialis (strain ATCC 25592 / DSM 43247 / BCRC 13721 / JCM 3198 / KCTC 3076 / NBRC 16047 / NCTC 10667)</name>
    <name type="common">Rhodococcus bronchialis</name>
    <dbReference type="NCBI Taxonomy" id="526226"/>
    <lineage>
        <taxon>Bacteria</taxon>
        <taxon>Bacillati</taxon>
        <taxon>Actinomycetota</taxon>
        <taxon>Actinomycetes</taxon>
        <taxon>Mycobacteriales</taxon>
        <taxon>Gordoniaceae</taxon>
        <taxon>Gordonia</taxon>
    </lineage>
</organism>
<feature type="compositionally biased region" description="Basic and acidic residues" evidence="1">
    <location>
        <begin position="289"/>
        <end position="299"/>
    </location>
</feature>
<dbReference type="STRING" id="526226.Gbro_3648"/>
<dbReference type="HOGENOM" id="CLU_629713_0_0_11"/>
<dbReference type="eggNOG" id="COG0791">
    <property type="taxonomic scope" value="Bacteria"/>
</dbReference>
<evidence type="ECO:0000256" key="1">
    <source>
        <dbReference type="SAM" id="MobiDB-lite"/>
    </source>
</evidence>
<dbReference type="AlphaFoldDB" id="D0L2D3"/>
<dbReference type="EMBL" id="CP001802">
    <property type="protein sequence ID" value="ACY22836.1"/>
    <property type="molecule type" value="Genomic_DNA"/>
</dbReference>
<evidence type="ECO:0000313" key="2">
    <source>
        <dbReference type="EMBL" id="ACY22836.1"/>
    </source>
</evidence>
<dbReference type="OrthoDB" id="4571656at2"/>
<gene>
    <name evidence="2" type="ordered locus">Gbro_3648</name>
</gene>
<name>D0L2D3_GORB4</name>
<accession>D0L2D3</accession>
<protein>
    <submittedName>
        <fullName evidence="2">Uncharacterized protein</fullName>
    </submittedName>
</protein>
<feature type="compositionally biased region" description="Gly residues" evidence="1">
    <location>
        <begin position="300"/>
        <end position="314"/>
    </location>
</feature>
<proteinExistence type="predicted"/>
<keyword evidence="3" id="KW-1185">Reference proteome</keyword>
<dbReference type="Proteomes" id="UP000001219">
    <property type="component" value="Chromosome"/>
</dbReference>
<feature type="region of interest" description="Disordered" evidence="1">
    <location>
        <begin position="396"/>
        <end position="435"/>
    </location>
</feature>
<dbReference type="RefSeq" id="WP_012835346.1">
    <property type="nucleotide sequence ID" value="NC_013441.1"/>
</dbReference>
<dbReference type="KEGG" id="gbr:Gbro_3648"/>
<feature type="region of interest" description="Disordered" evidence="1">
    <location>
        <begin position="276"/>
        <end position="314"/>
    </location>
</feature>
<reference evidence="3" key="1">
    <citation type="submission" date="2009-10" db="EMBL/GenBank/DDBJ databases">
        <title>The complete chromosome of Gordonia bronchialis DSM 43247.</title>
        <authorList>
            <consortium name="US DOE Joint Genome Institute (JGI-PGF)"/>
            <person name="Lucas S."/>
            <person name="Copeland A."/>
            <person name="Lapidus A."/>
            <person name="Glavina del Rio T."/>
            <person name="Dalin E."/>
            <person name="Tice H."/>
            <person name="Bruce D."/>
            <person name="Goodwin L."/>
            <person name="Pitluck S."/>
            <person name="Kyrpides N."/>
            <person name="Mavromatis K."/>
            <person name="Ivanova N."/>
            <person name="Ovchinnikova G."/>
            <person name="Saunders E."/>
            <person name="Brettin T."/>
            <person name="Detter J.C."/>
            <person name="Han C."/>
            <person name="Larimer F."/>
            <person name="Land M."/>
            <person name="Hauser L."/>
            <person name="Markowitz V."/>
            <person name="Cheng J.-F."/>
            <person name="Hugenholtz P."/>
            <person name="Woyke T."/>
            <person name="Wu D."/>
            <person name="Jando M."/>
            <person name="Schneider S."/>
            <person name="Goeker M."/>
            <person name="Klenk H.-P."/>
            <person name="Eisen J.A."/>
        </authorList>
    </citation>
    <scope>NUCLEOTIDE SEQUENCE [LARGE SCALE GENOMIC DNA]</scope>
    <source>
        <strain evidence="3">ATCC 25592 / DSM 43247 / BCRC 13721 / JCM 3198 / KCTC 3076 / NBRC 16047 / NCTC 10667</strain>
    </source>
</reference>
<evidence type="ECO:0000313" key="3">
    <source>
        <dbReference type="Proteomes" id="UP000001219"/>
    </source>
</evidence>